<dbReference type="PANTHER" id="PTHR36179:SF2">
    <property type="entry name" value="LUD DOMAIN-CONTAINING PROTEIN"/>
    <property type="match status" value="1"/>
</dbReference>
<accession>A0A2L1C9G6</accession>
<protein>
    <recommendedName>
        <fullName evidence="1">LUD domain-containing protein</fullName>
    </recommendedName>
</protein>
<evidence type="ECO:0000313" key="3">
    <source>
        <dbReference type="Proteomes" id="UP000239462"/>
    </source>
</evidence>
<proteinExistence type="predicted"/>
<feature type="domain" description="LUD" evidence="1">
    <location>
        <begin position="32"/>
        <end position="225"/>
    </location>
</feature>
<dbReference type="KEGG" id="mmad:MMJJ_06120"/>
<dbReference type="InterPro" id="IPR003741">
    <property type="entry name" value="LUD_dom"/>
</dbReference>
<dbReference type="PIRSF" id="PIRSF020269">
    <property type="entry name" value="DUF1121"/>
    <property type="match status" value="1"/>
</dbReference>
<reference evidence="3" key="1">
    <citation type="journal article" date="2018" name="Genome Announc.">
        <title>Complete Genome Sequence of the Methanococcus maripaludis Type Strain JJ (DSM 2067), a Model for Selenoprotein Synthesis in Archaea.</title>
        <authorList>
            <person name="Poehlein A."/>
            <person name="Heym D."/>
            <person name="Quitzke V."/>
            <person name="Fersch J."/>
            <person name="Daniel R."/>
            <person name="Rother M."/>
        </authorList>
    </citation>
    <scope>NUCLEOTIDE SEQUENCE [LARGE SCALE GENOMIC DNA]</scope>
    <source>
        <strain evidence="3">DSM 2067</strain>
    </source>
</reference>
<evidence type="ECO:0000259" key="1">
    <source>
        <dbReference type="Pfam" id="PF02589"/>
    </source>
</evidence>
<gene>
    <name evidence="2" type="ORF">MMJJ_06120</name>
</gene>
<dbReference type="SUPFAM" id="SSF100950">
    <property type="entry name" value="NagB/RpiA/CoA transferase-like"/>
    <property type="match status" value="1"/>
</dbReference>
<dbReference type="AlphaFoldDB" id="A0A2L1C9G6"/>
<dbReference type="InterPro" id="IPR009501">
    <property type="entry name" value="UCP020269"/>
</dbReference>
<sequence>MTFFKRFNQETLEGQVEKMQEVHKWHNDLTGKKLVENLKKNLFDAYYFEDESEVSKYIMNYVGTGTKIGFGGSVTVQSLNIAEQAREKGAVILDHNDASLTQEEKMDIMRQQLTSDIFISSTNAITASGELVNIDGVGNRVSAIVFGPKKVIIVVGLNKLCKDVETAFERIRMEAAPKNMKRLGFLNPCIKTGYCVNCDAETRACRIYSVIKRRPMLTDMTVLVVGKSLGF</sequence>
<dbReference type="InterPro" id="IPR037171">
    <property type="entry name" value="NagB/RpiA_transferase-like"/>
</dbReference>
<dbReference type="PANTHER" id="PTHR36179">
    <property type="entry name" value="LUD_DOM DOMAIN-CONTAINING PROTEIN"/>
    <property type="match status" value="1"/>
</dbReference>
<dbReference type="Proteomes" id="UP000239462">
    <property type="component" value="Chromosome"/>
</dbReference>
<dbReference type="Pfam" id="PF02589">
    <property type="entry name" value="LUD_dom"/>
    <property type="match status" value="1"/>
</dbReference>
<dbReference type="EMBL" id="CP026606">
    <property type="protein sequence ID" value="AVB76028.1"/>
    <property type="molecule type" value="Genomic_DNA"/>
</dbReference>
<evidence type="ECO:0000313" key="2">
    <source>
        <dbReference type="EMBL" id="AVB76028.1"/>
    </source>
</evidence>
<name>A0A2L1C9G6_METMI</name>
<organism evidence="2 3">
    <name type="scientific">Methanococcus maripaludis</name>
    <name type="common">Methanococcus deltae</name>
    <dbReference type="NCBI Taxonomy" id="39152"/>
    <lineage>
        <taxon>Archaea</taxon>
        <taxon>Methanobacteriati</taxon>
        <taxon>Methanobacteriota</taxon>
        <taxon>Methanomada group</taxon>
        <taxon>Methanococci</taxon>
        <taxon>Methanococcales</taxon>
        <taxon>Methanococcaceae</taxon>
        <taxon>Methanococcus</taxon>
    </lineage>
</organism>